<gene>
    <name evidence="2" type="ORF">FHP88_10595</name>
</gene>
<dbReference type="OrthoDB" id="8526680at2"/>
<evidence type="ECO:0000313" key="2">
    <source>
        <dbReference type="EMBL" id="TVO74213.1"/>
    </source>
</evidence>
<feature type="chain" id="PRO_5021854853" evidence="1">
    <location>
        <begin position="24"/>
        <end position="169"/>
    </location>
</feature>
<dbReference type="EMBL" id="VMNH01000011">
    <property type="protein sequence ID" value="TVO74213.1"/>
    <property type="molecule type" value="Genomic_DNA"/>
</dbReference>
<keyword evidence="3" id="KW-1185">Reference proteome</keyword>
<comment type="caution">
    <text evidence="2">The sequence shown here is derived from an EMBL/GenBank/DDBJ whole genome shotgun (WGS) entry which is preliminary data.</text>
</comment>
<proteinExistence type="predicted"/>
<evidence type="ECO:0000256" key="1">
    <source>
        <dbReference type="SAM" id="SignalP"/>
    </source>
</evidence>
<reference evidence="2 3" key="1">
    <citation type="submission" date="2019-07" db="EMBL/GenBank/DDBJ databases">
        <title>The pathways for chlorine oxyanion respiration interact through the shared metabolite chlorate.</title>
        <authorList>
            <person name="Barnum T.P."/>
            <person name="Cheng Y."/>
            <person name="Hill K.A."/>
            <person name="Lucas L.N."/>
            <person name="Carlson H.K."/>
            <person name="Coates J.D."/>
        </authorList>
    </citation>
    <scope>NUCLEOTIDE SEQUENCE [LARGE SCALE GENOMIC DNA]</scope>
    <source>
        <strain evidence="2 3">BK-1</strain>
    </source>
</reference>
<accession>A0A557S9X6</accession>
<keyword evidence="1" id="KW-0732">Signal</keyword>
<dbReference type="AlphaFoldDB" id="A0A557S9X6"/>
<feature type="signal peptide" evidence="1">
    <location>
        <begin position="1"/>
        <end position="23"/>
    </location>
</feature>
<evidence type="ECO:0000313" key="3">
    <source>
        <dbReference type="Proteomes" id="UP000316649"/>
    </source>
</evidence>
<dbReference type="Proteomes" id="UP000316649">
    <property type="component" value="Unassembled WGS sequence"/>
</dbReference>
<name>A0A557S9X6_9GAMM</name>
<protein>
    <submittedName>
        <fullName evidence="2">Uncharacterized protein</fullName>
    </submittedName>
</protein>
<sequence length="169" mass="18432">MKYSVITLIITLALTLATSNVLAGTVLLCPDMSQAKQVGECVTEDEIKNMFKRTFGLECDPQLKDSMECEKYAEFKQKKYSALWESFDGEFMGYVTCNAPASEISNGKPSSVAISQTNGLYKITCNYQKGVSLSMRTRNVCRVGAAPSSAVVTRASCDGDANNCKIECD</sequence>
<organism evidence="2 3">
    <name type="scientific">Sedimenticola selenatireducens</name>
    <dbReference type="NCBI Taxonomy" id="191960"/>
    <lineage>
        <taxon>Bacteria</taxon>
        <taxon>Pseudomonadati</taxon>
        <taxon>Pseudomonadota</taxon>
        <taxon>Gammaproteobacteria</taxon>
        <taxon>Chromatiales</taxon>
        <taxon>Sedimenticolaceae</taxon>
        <taxon>Sedimenticola</taxon>
    </lineage>
</organism>
<dbReference type="RefSeq" id="WP_144359034.1">
    <property type="nucleotide sequence ID" value="NZ_VMNH01000011.1"/>
</dbReference>